<organism evidence="8 9">
    <name type="scientific">Adineta steineri</name>
    <dbReference type="NCBI Taxonomy" id="433720"/>
    <lineage>
        <taxon>Eukaryota</taxon>
        <taxon>Metazoa</taxon>
        <taxon>Spiralia</taxon>
        <taxon>Gnathifera</taxon>
        <taxon>Rotifera</taxon>
        <taxon>Eurotatoria</taxon>
        <taxon>Bdelloidea</taxon>
        <taxon>Adinetida</taxon>
        <taxon>Adinetidae</taxon>
        <taxon>Adineta</taxon>
    </lineage>
</organism>
<dbReference type="PROSITE" id="PS01171">
    <property type="entry name" value="RIBOSOMAL_L21E"/>
    <property type="match status" value="1"/>
</dbReference>
<protein>
    <recommendedName>
        <fullName evidence="4">Large ribosomal subunit protein eL21</fullName>
    </recommendedName>
    <alternativeName>
        <fullName evidence="5">60S ribosomal protein L21</fullName>
    </alternativeName>
</protein>
<dbReference type="FunFam" id="2.30.30.70:FF:000001">
    <property type="entry name" value="60S ribosomal protein L21"/>
    <property type="match status" value="1"/>
</dbReference>
<feature type="transmembrane region" description="Helical" evidence="7">
    <location>
        <begin position="110"/>
        <end position="132"/>
    </location>
</feature>
<dbReference type="InterPro" id="IPR001147">
    <property type="entry name" value="Ribosomal_eL21"/>
</dbReference>
<comment type="similarity">
    <text evidence="1">Belongs to the eukaryotic ribosomal protein eL21 family.</text>
</comment>
<dbReference type="Gene3D" id="2.30.30.70">
    <property type="entry name" value="Ribosomal protein L21"/>
    <property type="match status" value="1"/>
</dbReference>
<dbReference type="Pfam" id="PF01157">
    <property type="entry name" value="Ribosomal_L21e"/>
    <property type="match status" value="1"/>
</dbReference>
<evidence type="ECO:0000256" key="5">
    <source>
        <dbReference type="ARBA" id="ARBA00035327"/>
    </source>
</evidence>
<dbReference type="EMBL" id="CAJNOG010000073">
    <property type="protein sequence ID" value="CAF0893664.1"/>
    <property type="molecule type" value="Genomic_DNA"/>
</dbReference>
<feature type="region of interest" description="Disordered" evidence="6">
    <location>
        <begin position="414"/>
        <end position="438"/>
    </location>
</feature>
<dbReference type="InterPro" id="IPR036948">
    <property type="entry name" value="Ribosomal_eL21_sf"/>
</dbReference>
<feature type="transmembrane region" description="Helical" evidence="7">
    <location>
        <begin position="77"/>
        <end position="98"/>
    </location>
</feature>
<keyword evidence="7" id="KW-0812">Transmembrane</keyword>
<keyword evidence="2" id="KW-0689">Ribosomal protein</keyword>
<feature type="transmembrane region" description="Helical" evidence="7">
    <location>
        <begin position="185"/>
        <end position="208"/>
    </location>
</feature>
<keyword evidence="7" id="KW-0472">Membrane</keyword>
<proteinExistence type="inferred from homology"/>
<dbReference type="AlphaFoldDB" id="A0A813Z4J3"/>
<keyword evidence="7" id="KW-1133">Transmembrane helix</keyword>
<keyword evidence="3" id="KW-0687">Ribonucleoprotein</keyword>
<feature type="transmembrane region" description="Helical" evidence="7">
    <location>
        <begin position="252"/>
        <end position="271"/>
    </location>
</feature>
<dbReference type="GO" id="GO:0005840">
    <property type="term" value="C:ribosome"/>
    <property type="evidence" value="ECO:0007669"/>
    <property type="project" value="UniProtKB-KW"/>
</dbReference>
<comment type="caution">
    <text evidence="8">The sequence shown here is derived from an EMBL/GenBank/DDBJ whole genome shotgun (WGS) entry which is preliminary data.</text>
</comment>
<dbReference type="SUPFAM" id="SSF50104">
    <property type="entry name" value="Translation proteins SH3-like domain"/>
    <property type="match status" value="1"/>
</dbReference>
<dbReference type="InterPro" id="IPR008991">
    <property type="entry name" value="Translation_prot_SH3-like_sf"/>
</dbReference>
<dbReference type="GO" id="GO:0003735">
    <property type="term" value="F:structural constituent of ribosome"/>
    <property type="evidence" value="ECO:0007669"/>
    <property type="project" value="InterPro"/>
</dbReference>
<reference evidence="8" key="1">
    <citation type="submission" date="2021-02" db="EMBL/GenBank/DDBJ databases">
        <authorList>
            <person name="Nowell W R."/>
        </authorList>
    </citation>
    <scope>NUCLEOTIDE SEQUENCE</scope>
</reference>
<evidence type="ECO:0000313" key="8">
    <source>
        <dbReference type="EMBL" id="CAF0893664.1"/>
    </source>
</evidence>
<dbReference type="GO" id="GO:1990904">
    <property type="term" value="C:ribonucleoprotein complex"/>
    <property type="evidence" value="ECO:0007669"/>
    <property type="project" value="UniProtKB-KW"/>
</dbReference>
<dbReference type="InterPro" id="IPR018259">
    <property type="entry name" value="Ribosomal_eL21_CS"/>
</dbReference>
<evidence type="ECO:0000256" key="2">
    <source>
        <dbReference type="ARBA" id="ARBA00022980"/>
    </source>
</evidence>
<dbReference type="FunFam" id="6.10.250.3260:FF:000001">
    <property type="entry name" value="60S ribosomal protein L21"/>
    <property type="match status" value="1"/>
</dbReference>
<feature type="transmembrane region" description="Helical" evidence="7">
    <location>
        <begin position="24"/>
        <end position="45"/>
    </location>
</feature>
<evidence type="ECO:0000256" key="3">
    <source>
        <dbReference type="ARBA" id="ARBA00023274"/>
    </source>
</evidence>
<evidence type="ECO:0000313" key="9">
    <source>
        <dbReference type="Proteomes" id="UP000663845"/>
    </source>
</evidence>
<feature type="transmembrane region" description="Helical" evidence="7">
    <location>
        <begin position="144"/>
        <end position="165"/>
    </location>
</feature>
<dbReference type="GO" id="GO:0006412">
    <property type="term" value="P:translation"/>
    <property type="evidence" value="ECO:0007669"/>
    <property type="project" value="InterPro"/>
</dbReference>
<gene>
    <name evidence="8" type="ORF">JYZ213_LOCUS10163</name>
</gene>
<evidence type="ECO:0000256" key="4">
    <source>
        <dbReference type="ARBA" id="ARBA00035219"/>
    </source>
</evidence>
<evidence type="ECO:0000256" key="7">
    <source>
        <dbReference type="SAM" id="Phobius"/>
    </source>
</evidence>
<accession>A0A813Z4J3</accession>
<dbReference type="Proteomes" id="UP000663845">
    <property type="component" value="Unassembled WGS sequence"/>
</dbReference>
<feature type="transmembrane region" description="Helical" evidence="7">
    <location>
        <begin position="220"/>
        <end position="240"/>
    </location>
</feature>
<evidence type="ECO:0000256" key="1">
    <source>
        <dbReference type="ARBA" id="ARBA00008427"/>
    </source>
</evidence>
<name>A0A813Z4J3_9BILA</name>
<sequence>MDALFGKALLNNGTETQYEHDGGVIATIFIALLSFIFTCVINGLASSGPNKLFRKSTARVSDENPTEFTPAGPTFSLWGLIYTWQLAFLIYAIVNIWRKTDDGYLYIHPYTLHIAIFILFIANMLLNSFWLILWDRLKFTFSTIVIYMMLATIVGATVFDHILLWHTRWDFIRLNISGDIWIMRFIVLNGHALYSAWLLVAASLNLAISLKTKLSLSNEGLATTLSLIVLTIGIIVYWVLENFVFPSQMAYTWSPWLVWFIALAGILGKNWKLLREKSLNQLLVSLVSTAHTMVNPKGYRRGTRHLFSRDFKKNGRIPLATYMKIYKRGDIVDIKGNGAVQKGMPHRFYHGKTGRVFNVTRHAVGIIVNKRVRYRIIAKRINVRIEHIKHSKCRTDFLTRVKLNEQLKRAAKESGKHVPLSSIKRQPLGPRKQHLVRTGGNKPQIVEPIPYQFVA</sequence>
<dbReference type="PANTHER" id="PTHR20981">
    <property type="entry name" value="60S RIBOSOMAL PROTEIN L21"/>
    <property type="match status" value="1"/>
</dbReference>
<evidence type="ECO:0000256" key="6">
    <source>
        <dbReference type="SAM" id="MobiDB-lite"/>
    </source>
</evidence>
<dbReference type="Gene3D" id="6.10.250.3260">
    <property type="match status" value="1"/>
</dbReference>